<reference evidence="2" key="1">
    <citation type="journal article" date="2019" name="Int. J. Syst. Evol. Microbiol.">
        <title>The Global Catalogue of Microorganisms (GCM) 10K type strain sequencing project: providing services to taxonomists for standard genome sequencing and annotation.</title>
        <authorList>
            <consortium name="The Broad Institute Genomics Platform"/>
            <consortium name="The Broad Institute Genome Sequencing Center for Infectious Disease"/>
            <person name="Wu L."/>
            <person name="Ma J."/>
        </authorList>
    </citation>
    <scope>NUCLEOTIDE SEQUENCE [LARGE SCALE GENOMIC DNA]</scope>
    <source>
        <strain evidence="2">JCM 15478</strain>
    </source>
</reference>
<gene>
    <name evidence="1" type="ORF">GCM10009801_36860</name>
</gene>
<comment type="caution">
    <text evidence="1">The sequence shown here is derived from an EMBL/GenBank/DDBJ whole genome shotgun (WGS) entry which is preliminary data.</text>
</comment>
<dbReference type="RefSeq" id="WP_344529436.1">
    <property type="nucleotide sequence ID" value="NZ_BAAAPE010000009.1"/>
</dbReference>
<accession>A0ABP5HJR1</accession>
<sequence length="170" mass="19447">MGLFDKLTGTMRPAAGTEPRPIDDVLDALLELNGPDVPYLVREGTVAEGADLVAEWRIEDPAWHTFFARRQLTRTLRTRMRLVPERHEVRALDEQWKVTWVGDTPRLSRTREYGRGPSTTISREWTIGRGASGRLEATEVHRFDSREMRDPLRNTVLDAGWAWRGVILGL</sequence>
<dbReference type="EMBL" id="BAAAPE010000009">
    <property type="protein sequence ID" value="GAA2079349.1"/>
    <property type="molecule type" value="Genomic_DNA"/>
</dbReference>
<organism evidence="1 2">
    <name type="scientific">Streptomyces albiaxialis</name>
    <dbReference type="NCBI Taxonomy" id="329523"/>
    <lineage>
        <taxon>Bacteria</taxon>
        <taxon>Bacillati</taxon>
        <taxon>Actinomycetota</taxon>
        <taxon>Actinomycetes</taxon>
        <taxon>Kitasatosporales</taxon>
        <taxon>Streptomycetaceae</taxon>
        <taxon>Streptomyces</taxon>
    </lineage>
</organism>
<keyword evidence="2" id="KW-1185">Reference proteome</keyword>
<dbReference type="Proteomes" id="UP001500016">
    <property type="component" value="Unassembled WGS sequence"/>
</dbReference>
<evidence type="ECO:0000313" key="2">
    <source>
        <dbReference type="Proteomes" id="UP001500016"/>
    </source>
</evidence>
<evidence type="ECO:0000313" key="1">
    <source>
        <dbReference type="EMBL" id="GAA2079349.1"/>
    </source>
</evidence>
<name>A0ABP5HJR1_9ACTN</name>
<protein>
    <submittedName>
        <fullName evidence="1">Uncharacterized protein</fullName>
    </submittedName>
</protein>
<proteinExistence type="predicted"/>